<dbReference type="InterPro" id="IPR032466">
    <property type="entry name" value="Metal_Hydrolase"/>
</dbReference>
<dbReference type="Gene3D" id="3.20.20.140">
    <property type="entry name" value="Metal-dependent hydrolases"/>
    <property type="match status" value="1"/>
</dbReference>
<dbReference type="AlphaFoldDB" id="A0AAV9Q8A0"/>
<proteinExistence type="predicted"/>
<comment type="caution">
    <text evidence="2">The sequence shown here is derived from an EMBL/GenBank/DDBJ whole genome shotgun (WGS) entry which is preliminary data.</text>
</comment>
<reference evidence="2 3" key="1">
    <citation type="submission" date="2023-06" db="EMBL/GenBank/DDBJ databases">
        <title>Black Yeasts Isolated from many extreme environments.</title>
        <authorList>
            <person name="Coleine C."/>
            <person name="Stajich J.E."/>
            <person name="Selbmann L."/>
        </authorList>
    </citation>
    <scope>NUCLEOTIDE SEQUENCE [LARGE SCALE GENOMIC DNA]</scope>
    <source>
        <strain evidence="2 3">CCFEE 5887</strain>
    </source>
</reference>
<dbReference type="GO" id="GO:0016788">
    <property type="term" value="F:hydrolase activity, acting on ester bonds"/>
    <property type="evidence" value="ECO:0007669"/>
    <property type="project" value="InterPro"/>
</dbReference>
<protein>
    <submittedName>
        <fullName evidence="2">Cut9-interacting protein scn1</fullName>
    </submittedName>
</protein>
<keyword evidence="3" id="KW-1185">Reference proteome</keyword>
<feature type="region of interest" description="Disordered" evidence="1">
    <location>
        <begin position="160"/>
        <end position="193"/>
    </location>
</feature>
<dbReference type="SUPFAM" id="SSF51556">
    <property type="entry name" value="Metallo-dependent hydrolases"/>
    <property type="match status" value="1"/>
</dbReference>
<evidence type="ECO:0000313" key="2">
    <source>
        <dbReference type="EMBL" id="KAK5535994.1"/>
    </source>
</evidence>
<dbReference type="PANTHER" id="PTHR47345:SF1">
    <property type="entry name" value="CUT9-INTERACTING PROTEIN SCN1"/>
    <property type="match status" value="1"/>
</dbReference>
<dbReference type="InterPro" id="IPR001130">
    <property type="entry name" value="TatD-like"/>
</dbReference>
<dbReference type="EMBL" id="JAXLQG010000009">
    <property type="protein sequence ID" value="KAK5535994.1"/>
    <property type="molecule type" value="Genomic_DNA"/>
</dbReference>
<name>A0AAV9Q8A0_9PEZI</name>
<sequence>MDDKENDDDRIWQIGVFDSHCHPTDIMASVKDFSNMKARVLTVMATRSQDQEMVEKTARMYPTHSGQDPSNAPSRYVVPAFGWHPWFSHQLFDDRDKQRQPDPVEHYKSVLVPAPEDEDFLRTLPAPYSLKEFLQRTEARLIEFPFALVGEVGLDRSFRLPEGPSAMTGDVSSKTGGSEGEYTPGSREGRPLTPYRVNLDHQKIVLRAQFELAAKLRRPVSVHSVQAHGLVFDLMQSMWKGHENPSKRERKKKADTINAHASDKAYNGPEIEQSLPFPPRICMHSYSGPPDALKQFLNHTVPADIYFSFSTAINFSGTSSAKTISVIKAVPDDRILIESDLHCAGETMDKLLKEIVHKVCEIKEWSLEEGAQRLKRNWIKFVFGRYSS</sequence>
<accession>A0AAV9Q8A0</accession>
<organism evidence="2 3">
    <name type="scientific">Vermiconidia calcicola</name>
    <dbReference type="NCBI Taxonomy" id="1690605"/>
    <lineage>
        <taxon>Eukaryota</taxon>
        <taxon>Fungi</taxon>
        <taxon>Dikarya</taxon>
        <taxon>Ascomycota</taxon>
        <taxon>Pezizomycotina</taxon>
        <taxon>Dothideomycetes</taxon>
        <taxon>Dothideomycetidae</taxon>
        <taxon>Mycosphaerellales</taxon>
        <taxon>Extremaceae</taxon>
        <taxon>Vermiconidia</taxon>
    </lineage>
</organism>
<gene>
    <name evidence="2" type="primary">scn1</name>
    <name evidence="2" type="ORF">LTR25_005896</name>
</gene>
<evidence type="ECO:0000313" key="3">
    <source>
        <dbReference type="Proteomes" id="UP001345827"/>
    </source>
</evidence>
<dbReference type="Proteomes" id="UP001345827">
    <property type="component" value="Unassembled WGS sequence"/>
</dbReference>
<dbReference type="Pfam" id="PF01026">
    <property type="entry name" value="TatD_DNase"/>
    <property type="match status" value="1"/>
</dbReference>
<evidence type="ECO:0000256" key="1">
    <source>
        <dbReference type="SAM" id="MobiDB-lite"/>
    </source>
</evidence>
<dbReference type="PANTHER" id="PTHR47345">
    <property type="entry name" value="CUT9-INTERACTING PROTEIN SCN1"/>
    <property type="match status" value="1"/>
</dbReference>
<dbReference type="InterPro" id="IPR053044">
    <property type="entry name" value="Metallo-hydrolase/TatD-type"/>
</dbReference>